<feature type="compositionally biased region" description="Acidic residues" evidence="1">
    <location>
        <begin position="474"/>
        <end position="512"/>
    </location>
</feature>
<dbReference type="GO" id="GO:0006384">
    <property type="term" value="P:transcription initiation at RNA polymerase III promoter"/>
    <property type="evidence" value="ECO:0007669"/>
    <property type="project" value="InterPro"/>
</dbReference>
<proteinExistence type="predicted"/>
<dbReference type="Proteomes" id="UP000886653">
    <property type="component" value="Unassembled WGS sequence"/>
</dbReference>
<dbReference type="PANTHER" id="PTHR13230">
    <property type="entry name" value="GENERAL TRANSCRIPTION FACTOR IIIC, POLYPEPTIDE 5"/>
    <property type="match status" value="1"/>
</dbReference>
<dbReference type="AlphaFoldDB" id="A0A9P6NGN6"/>
<sequence>MADFQYIPDAQHPISKLANDMKHLNPEGVLNFRFKPETEDYSPSQIGLFPPPIFSRYVVPQIYQYKHHSASVLSKTSAGTERLVNKARYTCSTPQSITFENPNVPQAALPSHLKMKRPEDEALYQKALSLFEQRPIWARLAFQNQLTPTELRALRYNKHLLAYTCYMFSDGAFRDLLVKFGYDPRVDSNARFYQRISIRNLDNKKLAEKFTFKLMRHPFSKDTDHSTGQNDSNRRSHVFDGLELNQSVGTYQLCDITDPLLKRLIESPKGVQEQCRIRDGWYTSNAIEQIRSILRRKFHGLLDNGRKVTDLECVDLLEIDVSCDAAGLLKRPKSVGERRFGGKNVGFDPLAGQVVLDGDSDSDNGLGRREAGETRSERRVGAHALGPNPLLRTRRAKSRAKAKKRTGPLERDAIDEENEEEMDRDGIASSQLDLNDLSREPGKGPEASSSSLSEAQRGETGGGEMEVMMKAVSIDEDEEEEEEEEESEEFEGYEDEDDSLTELGEEHDEEDLMIGCEGSSGSEEEEEEEESD</sequence>
<organism evidence="3 4">
    <name type="scientific">Cronartium quercuum f. sp. fusiforme G11</name>
    <dbReference type="NCBI Taxonomy" id="708437"/>
    <lineage>
        <taxon>Eukaryota</taxon>
        <taxon>Fungi</taxon>
        <taxon>Dikarya</taxon>
        <taxon>Basidiomycota</taxon>
        <taxon>Pucciniomycotina</taxon>
        <taxon>Pucciniomycetes</taxon>
        <taxon>Pucciniales</taxon>
        <taxon>Coleosporiaceae</taxon>
        <taxon>Cronartium</taxon>
    </lineage>
</organism>
<protein>
    <recommendedName>
        <fullName evidence="2">Transcription factor IIIC subunit 5 HTH domain-containing protein</fullName>
    </recommendedName>
</protein>
<reference evidence="3" key="1">
    <citation type="submission" date="2013-11" db="EMBL/GenBank/DDBJ databases">
        <title>Genome sequence of the fusiform rust pathogen reveals effectors for host alternation and coevolution with pine.</title>
        <authorList>
            <consortium name="DOE Joint Genome Institute"/>
            <person name="Smith K."/>
            <person name="Pendleton A."/>
            <person name="Kubisiak T."/>
            <person name="Anderson C."/>
            <person name="Salamov A."/>
            <person name="Aerts A."/>
            <person name="Riley R."/>
            <person name="Clum A."/>
            <person name="Lindquist E."/>
            <person name="Ence D."/>
            <person name="Campbell M."/>
            <person name="Kronenberg Z."/>
            <person name="Feau N."/>
            <person name="Dhillon B."/>
            <person name="Hamelin R."/>
            <person name="Burleigh J."/>
            <person name="Smith J."/>
            <person name="Yandell M."/>
            <person name="Nelson C."/>
            <person name="Grigoriev I."/>
            <person name="Davis J."/>
        </authorList>
    </citation>
    <scope>NUCLEOTIDE SEQUENCE</scope>
    <source>
        <strain evidence="3">G11</strain>
    </source>
</reference>
<gene>
    <name evidence="3" type="ORF">CROQUDRAFT_46100</name>
</gene>
<comment type="caution">
    <text evidence="3">The sequence shown here is derived from an EMBL/GenBank/DDBJ whole genome shotgun (WGS) entry which is preliminary data.</text>
</comment>
<dbReference type="InterPro" id="IPR019136">
    <property type="entry name" value="TF_IIIC_su-5_HTH"/>
</dbReference>
<name>A0A9P6NGN6_9BASI</name>
<evidence type="ECO:0000259" key="2">
    <source>
        <dbReference type="Pfam" id="PF09734"/>
    </source>
</evidence>
<dbReference type="Pfam" id="PF09734">
    <property type="entry name" value="Tau95"/>
    <property type="match status" value="1"/>
</dbReference>
<keyword evidence="4" id="KW-1185">Reference proteome</keyword>
<dbReference type="OrthoDB" id="5598268at2759"/>
<feature type="domain" description="Transcription factor IIIC subunit 5 HTH" evidence="2">
    <location>
        <begin position="48"/>
        <end position="199"/>
    </location>
</feature>
<dbReference type="InterPro" id="IPR040454">
    <property type="entry name" value="TF_IIIC_Tfc1/Sfc1"/>
</dbReference>
<dbReference type="PANTHER" id="PTHR13230:SF5">
    <property type="entry name" value="GENERAL TRANSCRIPTION FACTOR 3C POLYPEPTIDE 5"/>
    <property type="match status" value="1"/>
</dbReference>
<evidence type="ECO:0000313" key="3">
    <source>
        <dbReference type="EMBL" id="KAG0145257.1"/>
    </source>
</evidence>
<dbReference type="GO" id="GO:0001002">
    <property type="term" value="F:RNA polymerase III type 1 promoter sequence-specific DNA binding"/>
    <property type="evidence" value="ECO:0007669"/>
    <property type="project" value="TreeGrafter"/>
</dbReference>
<evidence type="ECO:0000256" key="1">
    <source>
        <dbReference type="SAM" id="MobiDB-lite"/>
    </source>
</evidence>
<feature type="region of interest" description="Disordered" evidence="1">
    <location>
        <begin position="351"/>
        <end position="532"/>
    </location>
</feature>
<accession>A0A9P6NGN6</accession>
<feature type="compositionally biased region" description="Acidic residues" evidence="1">
    <location>
        <begin position="413"/>
        <end position="423"/>
    </location>
</feature>
<dbReference type="EMBL" id="MU167280">
    <property type="protein sequence ID" value="KAG0145257.1"/>
    <property type="molecule type" value="Genomic_DNA"/>
</dbReference>
<dbReference type="GO" id="GO:0001003">
    <property type="term" value="F:RNA polymerase III type 2 promoter sequence-specific DNA binding"/>
    <property type="evidence" value="ECO:0007669"/>
    <property type="project" value="TreeGrafter"/>
</dbReference>
<feature type="compositionally biased region" description="Basic and acidic residues" evidence="1">
    <location>
        <begin position="366"/>
        <end position="380"/>
    </location>
</feature>
<feature type="compositionally biased region" description="Basic residues" evidence="1">
    <location>
        <begin position="392"/>
        <end position="406"/>
    </location>
</feature>
<dbReference type="GO" id="GO:0000127">
    <property type="term" value="C:transcription factor TFIIIC complex"/>
    <property type="evidence" value="ECO:0007669"/>
    <property type="project" value="InterPro"/>
</dbReference>
<evidence type="ECO:0000313" key="4">
    <source>
        <dbReference type="Proteomes" id="UP000886653"/>
    </source>
</evidence>
<feature type="compositionally biased region" description="Acidic residues" evidence="1">
    <location>
        <begin position="522"/>
        <end position="532"/>
    </location>
</feature>